<protein>
    <recommendedName>
        <fullName evidence="3">Gag-pol polyprotein</fullName>
    </recommendedName>
</protein>
<sequence>MKSSKSAQDYLSRVSTLVNKMKSYGDQINKEAVVSKVLRSLSSKFNHGLNAHEDRLNSAQEQTEEKAFQVKGDSSSKGIVESYDSAKLIEVVIVVVVVMAEVAEEEEVNMKKDT</sequence>
<dbReference type="Proteomes" id="UP001151760">
    <property type="component" value="Unassembled WGS sequence"/>
</dbReference>
<dbReference type="EMBL" id="BQNB010013638">
    <property type="protein sequence ID" value="GJT18462.1"/>
    <property type="molecule type" value="Genomic_DNA"/>
</dbReference>
<evidence type="ECO:0000313" key="1">
    <source>
        <dbReference type="EMBL" id="GJT18462.1"/>
    </source>
</evidence>
<evidence type="ECO:0000313" key="2">
    <source>
        <dbReference type="Proteomes" id="UP001151760"/>
    </source>
</evidence>
<gene>
    <name evidence="1" type="ORF">Tco_0877168</name>
</gene>
<proteinExistence type="predicted"/>
<comment type="caution">
    <text evidence="1">The sequence shown here is derived from an EMBL/GenBank/DDBJ whole genome shotgun (WGS) entry which is preliminary data.</text>
</comment>
<evidence type="ECO:0008006" key="3">
    <source>
        <dbReference type="Google" id="ProtNLM"/>
    </source>
</evidence>
<keyword evidence="2" id="KW-1185">Reference proteome</keyword>
<dbReference type="Pfam" id="PF14223">
    <property type="entry name" value="Retrotran_gag_2"/>
    <property type="match status" value="1"/>
</dbReference>
<accession>A0ABQ5BXD2</accession>
<name>A0ABQ5BXD2_9ASTR</name>
<organism evidence="1 2">
    <name type="scientific">Tanacetum coccineum</name>
    <dbReference type="NCBI Taxonomy" id="301880"/>
    <lineage>
        <taxon>Eukaryota</taxon>
        <taxon>Viridiplantae</taxon>
        <taxon>Streptophyta</taxon>
        <taxon>Embryophyta</taxon>
        <taxon>Tracheophyta</taxon>
        <taxon>Spermatophyta</taxon>
        <taxon>Magnoliopsida</taxon>
        <taxon>eudicotyledons</taxon>
        <taxon>Gunneridae</taxon>
        <taxon>Pentapetalae</taxon>
        <taxon>asterids</taxon>
        <taxon>campanulids</taxon>
        <taxon>Asterales</taxon>
        <taxon>Asteraceae</taxon>
        <taxon>Asteroideae</taxon>
        <taxon>Anthemideae</taxon>
        <taxon>Anthemidinae</taxon>
        <taxon>Tanacetum</taxon>
    </lineage>
</organism>
<reference evidence="1" key="1">
    <citation type="journal article" date="2022" name="Int. J. Mol. Sci.">
        <title>Draft Genome of Tanacetum Coccineum: Genomic Comparison of Closely Related Tanacetum-Family Plants.</title>
        <authorList>
            <person name="Yamashiro T."/>
            <person name="Shiraishi A."/>
            <person name="Nakayama K."/>
            <person name="Satake H."/>
        </authorList>
    </citation>
    <scope>NUCLEOTIDE SEQUENCE</scope>
</reference>
<reference evidence="1" key="2">
    <citation type="submission" date="2022-01" db="EMBL/GenBank/DDBJ databases">
        <authorList>
            <person name="Yamashiro T."/>
            <person name="Shiraishi A."/>
            <person name="Satake H."/>
            <person name="Nakayama K."/>
        </authorList>
    </citation>
    <scope>NUCLEOTIDE SEQUENCE</scope>
</reference>